<organism evidence="4 5">
    <name type="scientific">Scylla paramamosain</name>
    <name type="common">Mud crab</name>
    <dbReference type="NCBI Taxonomy" id="85552"/>
    <lineage>
        <taxon>Eukaryota</taxon>
        <taxon>Metazoa</taxon>
        <taxon>Ecdysozoa</taxon>
        <taxon>Arthropoda</taxon>
        <taxon>Crustacea</taxon>
        <taxon>Multicrustacea</taxon>
        <taxon>Malacostraca</taxon>
        <taxon>Eumalacostraca</taxon>
        <taxon>Eucarida</taxon>
        <taxon>Decapoda</taxon>
        <taxon>Pleocyemata</taxon>
        <taxon>Brachyura</taxon>
        <taxon>Eubrachyura</taxon>
        <taxon>Portunoidea</taxon>
        <taxon>Portunidae</taxon>
        <taxon>Portuninae</taxon>
        <taxon>Scylla</taxon>
    </lineage>
</organism>
<gene>
    <name evidence="4" type="ORF">O3P69_011614</name>
</gene>
<evidence type="ECO:0000259" key="3">
    <source>
        <dbReference type="PROSITE" id="PS51462"/>
    </source>
</evidence>
<evidence type="ECO:0000256" key="1">
    <source>
        <dbReference type="ARBA" id="ARBA00022801"/>
    </source>
</evidence>
<evidence type="ECO:0000256" key="2">
    <source>
        <dbReference type="RuleBase" id="RU003476"/>
    </source>
</evidence>
<dbReference type="PROSITE" id="PS00893">
    <property type="entry name" value="NUDIX_BOX"/>
    <property type="match status" value="1"/>
</dbReference>
<sequence length="206" mass="21893">MVCCVEKVEVLAEGKWLSLHRHHWRDHAGNLRAWEVASCPTKAGDGGRKGRRCVAVVATLSRPHPLPPALVLVKQFRPALDTHTIELPAGLVEEGESPQEAAVRELKEETGLGGSVFITSPDVALDPGTSDGTVQLVAVKVKCEAEAESPFHRVCGVDGEHTEVLLLPLPTLQTSLAEFAANGFLVDSRVEALAIGLSLSVASGTE</sequence>
<feature type="domain" description="Nudix hydrolase" evidence="3">
    <location>
        <begin position="50"/>
        <end position="192"/>
    </location>
</feature>
<dbReference type="PANTHER" id="PTHR11839:SF1">
    <property type="entry name" value="ADP-SUGAR PYROPHOSPHATASE"/>
    <property type="match status" value="1"/>
</dbReference>
<keyword evidence="1 2" id="KW-0378">Hydrolase</keyword>
<dbReference type="Proteomes" id="UP001487740">
    <property type="component" value="Unassembled WGS sequence"/>
</dbReference>
<dbReference type="PROSITE" id="PS51462">
    <property type="entry name" value="NUDIX"/>
    <property type="match status" value="1"/>
</dbReference>
<dbReference type="SUPFAM" id="SSF55811">
    <property type="entry name" value="Nudix"/>
    <property type="match status" value="1"/>
</dbReference>
<evidence type="ECO:0000313" key="4">
    <source>
        <dbReference type="EMBL" id="KAK8383221.1"/>
    </source>
</evidence>
<dbReference type="Pfam" id="PF00293">
    <property type="entry name" value="NUDIX"/>
    <property type="match status" value="1"/>
</dbReference>
<dbReference type="InterPro" id="IPR000086">
    <property type="entry name" value="NUDIX_hydrolase_dom"/>
</dbReference>
<dbReference type="EMBL" id="JARAKH010000038">
    <property type="protein sequence ID" value="KAK8383221.1"/>
    <property type="molecule type" value="Genomic_DNA"/>
</dbReference>
<name>A0AAW0T753_SCYPA</name>
<comment type="caution">
    <text evidence="4">The sequence shown here is derived from an EMBL/GenBank/DDBJ whole genome shotgun (WGS) entry which is preliminary data.</text>
</comment>
<dbReference type="AlphaFoldDB" id="A0AAW0T753"/>
<reference evidence="4 5" key="1">
    <citation type="submission" date="2023-03" db="EMBL/GenBank/DDBJ databases">
        <title>High-quality genome of Scylla paramamosain provides insights in environmental adaptation.</title>
        <authorList>
            <person name="Zhang L."/>
        </authorList>
    </citation>
    <scope>NUCLEOTIDE SEQUENCE [LARGE SCALE GENOMIC DNA]</scope>
    <source>
        <strain evidence="4">LZ_2023a</strain>
        <tissue evidence="4">Muscle</tissue>
    </source>
</reference>
<dbReference type="GO" id="GO:0006753">
    <property type="term" value="P:nucleoside phosphate metabolic process"/>
    <property type="evidence" value="ECO:0007669"/>
    <property type="project" value="TreeGrafter"/>
</dbReference>
<dbReference type="InterPro" id="IPR015797">
    <property type="entry name" value="NUDIX_hydrolase-like_dom_sf"/>
</dbReference>
<dbReference type="InterPro" id="IPR020084">
    <property type="entry name" value="NUDIX_hydrolase_CS"/>
</dbReference>
<proteinExistence type="inferred from homology"/>
<dbReference type="PRINTS" id="PR00502">
    <property type="entry name" value="NUDIXFAMILY"/>
</dbReference>
<dbReference type="Gene3D" id="3.90.79.10">
    <property type="entry name" value="Nucleoside Triphosphate Pyrophosphohydrolase"/>
    <property type="match status" value="1"/>
</dbReference>
<accession>A0AAW0T753</accession>
<dbReference type="GO" id="GO:0047631">
    <property type="term" value="F:ADP-ribose diphosphatase activity"/>
    <property type="evidence" value="ECO:0007669"/>
    <property type="project" value="TreeGrafter"/>
</dbReference>
<protein>
    <recommendedName>
        <fullName evidence="3">Nudix hydrolase domain-containing protein</fullName>
    </recommendedName>
</protein>
<keyword evidence="5" id="KW-1185">Reference proteome</keyword>
<dbReference type="GO" id="GO:0019693">
    <property type="term" value="P:ribose phosphate metabolic process"/>
    <property type="evidence" value="ECO:0007669"/>
    <property type="project" value="TreeGrafter"/>
</dbReference>
<dbReference type="PANTHER" id="PTHR11839">
    <property type="entry name" value="UDP/ADP-SUGAR PYROPHOSPHATASE"/>
    <property type="match status" value="1"/>
</dbReference>
<comment type="similarity">
    <text evidence="2">Belongs to the Nudix hydrolase family.</text>
</comment>
<evidence type="ECO:0000313" key="5">
    <source>
        <dbReference type="Proteomes" id="UP001487740"/>
    </source>
</evidence>
<dbReference type="InterPro" id="IPR020476">
    <property type="entry name" value="Nudix_hydrolase"/>
</dbReference>